<sequence>MPSERVSYIPSLIDITHGPDPLILRPSPARSIWNTIKHGVYHLWTLPLIVVPFQTATQTEYSELAMNRDNMISLFSQIGLFGLSALGYGGVVYACFWAPTIFTLLGLGAVTAGVRLISRPLNTGTTDGLLESNVKLDGPSPAPGEKWFFINGVTVGTHWLHHNLNLLSTIFRRPITGLQNPTKGLFLDLLECILSRTFLYSTSDTRAIHHALKRALLDTATSRVIIIAHSQGGIITSAVLEALFAELDEDTLAKIEVYTFGCAAVRFLNPIRIDQNGRRRRTIEHIEHYANELDFVSRVGVLRFAVSPRMLMKRQREDDEEIESLFVGKVFVRLGVMGHMLGQHYLEPMFLGEKVGGFW</sequence>
<proteinExistence type="predicted"/>
<dbReference type="Proteomes" id="UP000298138">
    <property type="component" value="Unassembled WGS sequence"/>
</dbReference>
<evidence type="ECO:0000256" key="1">
    <source>
        <dbReference type="SAM" id="Phobius"/>
    </source>
</evidence>
<dbReference type="EMBL" id="ML220160">
    <property type="protein sequence ID" value="TGZ77070.1"/>
    <property type="molecule type" value="Genomic_DNA"/>
</dbReference>
<dbReference type="OrthoDB" id="202545at2759"/>
<dbReference type="PANTHER" id="PTHR42044">
    <property type="entry name" value="DUF676 DOMAIN-CONTAINING PROTEIN-RELATED"/>
    <property type="match status" value="1"/>
</dbReference>
<feature type="non-terminal residue" evidence="2">
    <location>
        <position position="359"/>
    </location>
</feature>
<gene>
    <name evidence="2" type="ORF">EX30DRAFT_324050</name>
</gene>
<dbReference type="AlphaFoldDB" id="A0A4S2MJD8"/>
<feature type="transmembrane region" description="Helical" evidence="1">
    <location>
        <begin position="71"/>
        <end position="90"/>
    </location>
</feature>
<keyword evidence="1" id="KW-0472">Membrane</keyword>
<dbReference type="SUPFAM" id="SSF53474">
    <property type="entry name" value="alpha/beta-Hydrolases"/>
    <property type="match status" value="1"/>
</dbReference>
<name>A0A4S2MJD8_9PEZI</name>
<dbReference type="InterPro" id="IPR029058">
    <property type="entry name" value="AB_hydrolase_fold"/>
</dbReference>
<keyword evidence="1" id="KW-0812">Transmembrane</keyword>
<keyword evidence="1" id="KW-1133">Transmembrane helix</keyword>
<protein>
    <recommendedName>
        <fullName evidence="4">DUF676 domain-containing protein</fullName>
    </recommendedName>
</protein>
<dbReference type="PANTHER" id="PTHR42044:SF2">
    <property type="entry name" value="DUF676 DOMAIN-CONTAINING PROTEIN"/>
    <property type="match status" value="1"/>
</dbReference>
<accession>A0A4S2MJD8</accession>
<reference evidence="2 3" key="1">
    <citation type="submission" date="2019-04" db="EMBL/GenBank/DDBJ databases">
        <title>Comparative genomics and transcriptomics to analyze fruiting body development in filamentous ascomycetes.</title>
        <authorList>
            <consortium name="DOE Joint Genome Institute"/>
            <person name="Lutkenhaus R."/>
            <person name="Traeger S."/>
            <person name="Breuer J."/>
            <person name="Kuo A."/>
            <person name="Lipzen A."/>
            <person name="Pangilinan J."/>
            <person name="Dilworth D."/>
            <person name="Sandor L."/>
            <person name="Poggeler S."/>
            <person name="Barry K."/>
            <person name="Grigoriev I.V."/>
            <person name="Nowrousian M."/>
        </authorList>
    </citation>
    <scope>NUCLEOTIDE SEQUENCE [LARGE SCALE GENOMIC DNA]</scope>
    <source>
        <strain evidence="2 3">CBS 389.68</strain>
    </source>
</reference>
<dbReference type="STRING" id="341454.A0A4S2MJD8"/>
<organism evidence="2 3">
    <name type="scientific">Ascodesmis nigricans</name>
    <dbReference type="NCBI Taxonomy" id="341454"/>
    <lineage>
        <taxon>Eukaryota</taxon>
        <taxon>Fungi</taxon>
        <taxon>Dikarya</taxon>
        <taxon>Ascomycota</taxon>
        <taxon>Pezizomycotina</taxon>
        <taxon>Pezizomycetes</taxon>
        <taxon>Pezizales</taxon>
        <taxon>Ascodesmidaceae</taxon>
        <taxon>Ascodesmis</taxon>
    </lineage>
</organism>
<dbReference type="InParanoid" id="A0A4S2MJD8"/>
<evidence type="ECO:0000313" key="2">
    <source>
        <dbReference type="EMBL" id="TGZ77070.1"/>
    </source>
</evidence>
<keyword evidence="3" id="KW-1185">Reference proteome</keyword>
<evidence type="ECO:0008006" key="4">
    <source>
        <dbReference type="Google" id="ProtNLM"/>
    </source>
</evidence>
<evidence type="ECO:0000313" key="3">
    <source>
        <dbReference type="Proteomes" id="UP000298138"/>
    </source>
</evidence>